<keyword evidence="1" id="KW-0812">Transmembrane</keyword>
<proteinExistence type="predicted"/>
<name>A0A6C0F4S8_9ZZZZ</name>
<dbReference type="AlphaFoldDB" id="A0A6C0F4S8"/>
<dbReference type="EMBL" id="MN738786">
    <property type="protein sequence ID" value="QHT36757.1"/>
    <property type="molecule type" value="Genomic_DNA"/>
</dbReference>
<protein>
    <submittedName>
        <fullName evidence="2">Uncharacterized protein</fullName>
    </submittedName>
</protein>
<feature type="transmembrane region" description="Helical" evidence="1">
    <location>
        <begin position="21"/>
        <end position="37"/>
    </location>
</feature>
<keyword evidence="1" id="KW-0472">Membrane</keyword>
<reference evidence="2" key="1">
    <citation type="journal article" date="2020" name="Nature">
        <title>Giant virus diversity and host interactions through global metagenomics.</title>
        <authorList>
            <person name="Schulz F."/>
            <person name="Roux S."/>
            <person name="Paez-Espino D."/>
            <person name="Jungbluth S."/>
            <person name="Walsh D.A."/>
            <person name="Denef V.J."/>
            <person name="McMahon K.D."/>
            <person name="Konstantinidis K.T."/>
            <person name="Eloe-Fadrosh E.A."/>
            <person name="Kyrpides N.C."/>
            <person name="Woyke T."/>
        </authorList>
    </citation>
    <scope>NUCLEOTIDE SEQUENCE</scope>
    <source>
        <strain evidence="2">GVMAG-S-ERX555967-130</strain>
    </source>
</reference>
<organism evidence="2">
    <name type="scientific">viral metagenome</name>
    <dbReference type="NCBI Taxonomy" id="1070528"/>
    <lineage>
        <taxon>unclassified sequences</taxon>
        <taxon>metagenomes</taxon>
        <taxon>organismal metagenomes</taxon>
    </lineage>
</organism>
<sequence>MLDKAIEYFKSSAESLNENKYFIGFAMILLNIGARFIIDELDDDTRSLISIPYVRRFFVFCSFFMATRDIFKAFLLTVVFVIILNEFLPNEKEESEEDKKKGGSYNKKELDKTIHKLKSIQATM</sequence>
<evidence type="ECO:0000256" key="1">
    <source>
        <dbReference type="SAM" id="Phobius"/>
    </source>
</evidence>
<evidence type="ECO:0000313" key="2">
    <source>
        <dbReference type="EMBL" id="QHT36757.1"/>
    </source>
</evidence>
<feature type="transmembrane region" description="Helical" evidence="1">
    <location>
        <begin position="57"/>
        <end position="84"/>
    </location>
</feature>
<accession>A0A6C0F4S8</accession>
<keyword evidence="1" id="KW-1133">Transmembrane helix</keyword>